<evidence type="ECO:0000256" key="3">
    <source>
        <dbReference type="ARBA" id="ARBA00022722"/>
    </source>
</evidence>
<dbReference type="AlphaFoldDB" id="A0A1F7V688"/>
<dbReference type="STRING" id="1802407.A3I40_00480"/>
<gene>
    <name evidence="7" type="ORF">A3I40_00480</name>
</gene>
<accession>A0A1F7V688</accession>
<evidence type="ECO:0000256" key="6">
    <source>
        <dbReference type="ARBA" id="ARBA00024207"/>
    </source>
</evidence>
<organism evidence="7 8">
    <name type="scientific">Candidatus Uhrbacteria bacterium RIFCSPLOWO2_02_FULL_48_12</name>
    <dbReference type="NCBI Taxonomy" id="1802407"/>
    <lineage>
        <taxon>Bacteria</taxon>
        <taxon>Candidatus Uhriibacteriota</taxon>
    </lineage>
</organism>
<keyword evidence="3" id="KW-0540">Nuclease</keyword>
<dbReference type="GO" id="GO:0004540">
    <property type="term" value="F:RNA nuclease activity"/>
    <property type="evidence" value="ECO:0007669"/>
    <property type="project" value="InterPro"/>
</dbReference>
<comment type="caution">
    <text evidence="7">The sequence shown here is derived from an EMBL/GenBank/DDBJ whole genome shotgun (WGS) entry which is preliminary data.</text>
</comment>
<evidence type="ECO:0000256" key="1">
    <source>
        <dbReference type="ARBA" id="ARBA00022553"/>
    </source>
</evidence>
<evidence type="ECO:0008006" key="9">
    <source>
        <dbReference type="Google" id="ProtNLM"/>
    </source>
</evidence>
<evidence type="ECO:0000256" key="2">
    <source>
        <dbReference type="ARBA" id="ARBA00022649"/>
    </source>
</evidence>
<dbReference type="EMBL" id="MGEP01000055">
    <property type="protein sequence ID" value="OGL85995.1"/>
    <property type="molecule type" value="Genomic_DNA"/>
</dbReference>
<keyword evidence="1" id="KW-0597">Phosphoprotein</keyword>
<dbReference type="GO" id="GO:0016787">
    <property type="term" value="F:hydrolase activity"/>
    <property type="evidence" value="ECO:0007669"/>
    <property type="project" value="UniProtKB-KW"/>
</dbReference>
<dbReference type="Proteomes" id="UP000178723">
    <property type="component" value="Unassembled WGS sequence"/>
</dbReference>
<dbReference type="InterPro" id="IPR051813">
    <property type="entry name" value="HepT_RNase_toxin"/>
</dbReference>
<name>A0A1F7V688_9BACT</name>
<dbReference type="PANTHER" id="PTHR34139">
    <property type="entry name" value="UPF0331 PROTEIN MJ0127"/>
    <property type="match status" value="1"/>
</dbReference>
<dbReference type="InterPro" id="IPR008201">
    <property type="entry name" value="HepT-like"/>
</dbReference>
<keyword evidence="4" id="KW-0547">Nucleotide-binding</keyword>
<keyword evidence="5" id="KW-0378">Hydrolase</keyword>
<comment type="similarity">
    <text evidence="6">Belongs to the HepT RNase toxin family.</text>
</comment>
<dbReference type="InterPro" id="IPR037038">
    <property type="entry name" value="HepT-like_sf"/>
</dbReference>
<dbReference type="GO" id="GO:0110001">
    <property type="term" value="C:toxin-antitoxin complex"/>
    <property type="evidence" value="ECO:0007669"/>
    <property type="project" value="InterPro"/>
</dbReference>
<dbReference type="PANTHER" id="PTHR34139:SF1">
    <property type="entry name" value="RNASE MJ1380-RELATED"/>
    <property type="match status" value="1"/>
</dbReference>
<dbReference type="Pfam" id="PF01934">
    <property type="entry name" value="HepT-like"/>
    <property type="match status" value="1"/>
</dbReference>
<keyword evidence="2" id="KW-1277">Toxin-antitoxin system</keyword>
<protein>
    <recommendedName>
        <fullName evidence="9">DUF86 domain-containing protein</fullName>
    </recommendedName>
</protein>
<evidence type="ECO:0000256" key="4">
    <source>
        <dbReference type="ARBA" id="ARBA00022741"/>
    </source>
</evidence>
<dbReference type="GO" id="GO:0000166">
    <property type="term" value="F:nucleotide binding"/>
    <property type="evidence" value="ECO:0007669"/>
    <property type="project" value="UniProtKB-KW"/>
</dbReference>
<dbReference type="Gene3D" id="1.20.120.580">
    <property type="entry name" value="bsu32300-like"/>
    <property type="match status" value="1"/>
</dbReference>
<evidence type="ECO:0000313" key="8">
    <source>
        <dbReference type="Proteomes" id="UP000178723"/>
    </source>
</evidence>
<proteinExistence type="inferred from homology"/>
<evidence type="ECO:0000313" key="7">
    <source>
        <dbReference type="EMBL" id="OGL85995.1"/>
    </source>
</evidence>
<reference evidence="7 8" key="1">
    <citation type="journal article" date="2016" name="Nat. Commun.">
        <title>Thousands of microbial genomes shed light on interconnected biogeochemical processes in an aquifer system.</title>
        <authorList>
            <person name="Anantharaman K."/>
            <person name="Brown C.T."/>
            <person name="Hug L.A."/>
            <person name="Sharon I."/>
            <person name="Castelle C.J."/>
            <person name="Probst A.J."/>
            <person name="Thomas B.C."/>
            <person name="Singh A."/>
            <person name="Wilkins M.J."/>
            <person name="Karaoz U."/>
            <person name="Brodie E.L."/>
            <person name="Williams K.H."/>
            <person name="Hubbard S.S."/>
            <person name="Banfield J.F."/>
        </authorList>
    </citation>
    <scope>NUCLEOTIDE SEQUENCE [LARGE SCALE GENOMIC DNA]</scope>
</reference>
<evidence type="ECO:0000256" key="5">
    <source>
        <dbReference type="ARBA" id="ARBA00022801"/>
    </source>
</evidence>
<sequence>MKSNLLHLDSILECIDHVRKYIGNMTAEELRLNEAVRDAVIFRVALIGEAASHLSDDLKDKYSHIPWSDIVGMRNILIHDYEGIDDVRVWDVITEHLGPLKEAAENMIKEIDQGN</sequence>